<gene>
    <name evidence="1" type="ORF">ASR47_1003382</name>
</gene>
<accession>A0A1A7C063</accession>
<dbReference type="Gene3D" id="3.90.1690.10">
    <property type="entry name" value="phage-related protein like domain"/>
    <property type="match status" value="1"/>
</dbReference>
<dbReference type="OrthoDB" id="572526at2"/>
<reference evidence="1 2" key="1">
    <citation type="submission" date="2016-04" db="EMBL/GenBank/DDBJ databases">
        <title>Draft genome sequence of Janthinobacterium psychrotolerans sp. nov., isolated from freshwater sediments in Denmark.</title>
        <authorList>
            <person name="Gong X."/>
            <person name="Skrivergaard S."/>
            <person name="Korsgaard B.S."/>
            <person name="Schreiber L."/>
            <person name="Marshall I.P."/>
            <person name="Finster K."/>
            <person name="Schramm A."/>
        </authorList>
    </citation>
    <scope>NUCLEOTIDE SEQUENCE [LARGE SCALE GENOMIC DNA]</scope>
    <source>
        <strain evidence="1 2">S3-2</strain>
    </source>
</reference>
<dbReference type="EMBL" id="LOCQ01000060">
    <property type="protein sequence ID" value="OBV37718.1"/>
    <property type="molecule type" value="Genomic_DNA"/>
</dbReference>
<name>A0A1A7C063_9BURK</name>
<sequence length="311" mass="33408">MSQMNNSQARVVDPVLTSVAQGYKNNAFVGGALFPTVAVSSRGGKIIQFGKEGFQLYATGRSPGANTKRITFGYEGKPYVLESHSLEGMLPIETLQEAQNVPGIDMSSTTISSVQDIFALRLEKQQADAARNQAAYGAGNKMTLSGASQWNDPDSDPVGDVETAKEAIRQKTGKRPNVGVIGAAVFAVLKQHPKIIERTKYTGRDVPTKELLASFFGLDNLEVGDAVFSDDAGGFSDVWGKDMVLAYTKTGTVKDRGEPSYGYTYQLAGYPLVEEPYFERNPKSWVFPVTDEVAPVVAGADAGYLIINAAA</sequence>
<dbReference type="InterPro" id="IPR053738">
    <property type="entry name" value="Lambda_capsid_assembly"/>
</dbReference>
<keyword evidence="2" id="KW-1185">Reference proteome</keyword>
<dbReference type="Proteomes" id="UP000092713">
    <property type="component" value="Unassembled WGS sequence"/>
</dbReference>
<proteinExistence type="predicted"/>
<organism evidence="1 2">
    <name type="scientific">Janthinobacterium psychrotolerans</name>
    <dbReference type="NCBI Taxonomy" id="1747903"/>
    <lineage>
        <taxon>Bacteria</taxon>
        <taxon>Pseudomonadati</taxon>
        <taxon>Pseudomonadota</taxon>
        <taxon>Betaproteobacteria</taxon>
        <taxon>Burkholderiales</taxon>
        <taxon>Oxalobacteraceae</taxon>
        <taxon>Janthinobacterium</taxon>
    </lineage>
</organism>
<dbReference type="InterPro" id="IPR005564">
    <property type="entry name" value="Major_capsid_GpE"/>
</dbReference>
<evidence type="ECO:0000313" key="2">
    <source>
        <dbReference type="Proteomes" id="UP000092713"/>
    </source>
</evidence>
<dbReference type="PATRIC" id="fig|1747903.4.peg.1246"/>
<comment type="caution">
    <text evidence="1">The sequence shown here is derived from an EMBL/GenBank/DDBJ whole genome shotgun (WGS) entry which is preliminary data.</text>
</comment>
<protein>
    <submittedName>
        <fullName evidence="1">Phage major capsid protein E</fullName>
    </submittedName>
</protein>
<dbReference type="Pfam" id="PF03864">
    <property type="entry name" value="Phage_cap_E"/>
    <property type="match status" value="1"/>
</dbReference>
<dbReference type="STRING" id="1747903.ASR47_1003382"/>
<dbReference type="AlphaFoldDB" id="A0A1A7C063"/>
<evidence type="ECO:0000313" key="1">
    <source>
        <dbReference type="EMBL" id="OBV37718.1"/>
    </source>
</evidence>